<dbReference type="Gramene" id="CDY33232">
    <property type="protein sequence ID" value="CDY33232"/>
    <property type="gene ID" value="GSBRNA2T00053987001"/>
</dbReference>
<keyword evidence="2" id="KW-0929">Antimicrobial</keyword>
<evidence type="ECO:0000256" key="2">
    <source>
        <dbReference type="ARBA" id="ARBA00022529"/>
    </source>
</evidence>
<accession>A0A078H731</accession>
<organism evidence="8 9">
    <name type="scientific">Brassica napus</name>
    <name type="common">Rape</name>
    <dbReference type="NCBI Taxonomy" id="3708"/>
    <lineage>
        <taxon>Eukaryota</taxon>
        <taxon>Viridiplantae</taxon>
        <taxon>Streptophyta</taxon>
        <taxon>Embryophyta</taxon>
        <taxon>Tracheophyta</taxon>
        <taxon>Spermatophyta</taxon>
        <taxon>Magnoliopsida</taxon>
        <taxon>eudicotyledons</taxon>
        <taxon>Gunneridae</taxon>
        <taxon>Pentapetalae</taxon>
        <taxon>rosids</taxon>
        <taxon>malvids</taxon>
        <taxon>Brassicales</taxon>
        <taxon>Brassicaceae</taxon>
        <taxon>Brassiceae</taxon>
        <taxon>Brassica</taxon>
    </lineage>
</organism>
<comment type="similarity">
    <text evidence="1">Belongs to the DEFL family.</text>
</comment>
<gene>
    <name evidence="8" type="primary">BnaC01g37050D</name>
    <name evidence="8" type="ORF">GSBRNA2T00053987001</name>
</gene>
<protein>
    <submittedName>
        <fullName evidence="8">BnaC01g37050D protein</fullName>
    </submittedName>
</protein>
<evidence type="ECO:0000256" key="5">
    <source>
        <dbReference type="ARBA" id="ARBA00023157"/>
    </source>
</evidence>
<dbReference type="AlphaFoldDB" id="A0A078H731"/>
<evidence type="ECO:0000313" key="9">
    <source>
        <dbReference type="Proteomes" id="UP000028999"/>
    </source>
</evidence>
<feature type="domain" description="Defensin-like" evidence="7">
    <location>
        <begin position="44"/>
        <end position="86"/>
    </location>
</feature>
<keyword evidence="6" id="KW-0732">Signal</keyword>
<dbReference type="GO" id="GO:0031640">
    <property type="term" value="P:killing of cells of another organism"/>
    <property type="evidence" value="ECO:0007669"/>
    <property type="project" value="UniProtKB-KW"/>
</dbReference>
<evidence type="ECO:0000256" key="3">
    <source>
        <dbReference type="ARBA" id="ARBA00022577"/>
    </source>
</evidence>
<evidence type="ECO:0000256" key="4">
    <source>
        <dbReference type="ARBA" id="ARBA00022821"/>
    </source>
</evidence>
<evidence type="ECO:0000256" key="6">
    <source>
        <dbReference type="SAM" id="SignalP"/>
    </source>
</evidence>
<dbReference type="InterPro" id="IPR056373">
    <property type="entry name" value="Defensin-like_dom"/>
</dbReference>
<feature type="signal peptide" evidence="6">
    <location>
        <begin position="1"/>
        <end position="22"/>
    </location>
</feature>
<reference evidence="8 9" key="1">
    <citation type="journal article" date="2014" name="Science">
        <title>Plant genetics. Early allopolyploid evolution in the post-Neolithic Brassica napus oilseed genome.</title>
        <authorList>
            <person name="Chalhoub B."/>
            <person name="Denoeud F."/>
            <person name="Liu S."/>
            <person name="Parkin I.A."/>
            <person name="Tang H."/>
            <person name="Wang X."/>
            <person name="Chiquet J."/>
            <person name="Belcram H."/>
            <person name="Tong C."/>
            <person name="Samans B."/>
            <person name="Correa M."/>
            <person name="Da Silva C."/>
            <person name="Just J."/>
            <person name="Falentin C."/>
            <person name="Koh C.S."/>
            <person name="Le Clainche I."/>
            <person name="Bernard M."/>
            <person name="Bento P."/>
            <person name="Noel B."/>
            <person name="Labadie K."/>
            <person name="Alberti A."/>
            <person name="Charles M."/>
            <person name="Arnaud D."/>
            <person name="Guo H."/>
            <person name="Daviaud C."/>
            <person name="Alamery S."/>
            <person name="Jabbari K."/>
            <person name="Zhao M."/>
            <person name="Edger P.P."/>
            <person name="Chelaifa H."/>
            <person name="Tack D."/>
            <person name="Lassalle G."/>
            <person name="Mestiri I."/>
            <person name="Schnel N."/>
            <person name="Le Paslier M.C."/>
            <person name="Fan G."/>
            <person name="Renault V."/>
            <person name="Bayer P.E."/>
            <person name="Golicz A.A."/>
            <person name="Manoli S."/>
            <person name="Lee T.H."/>
            <person name="Thi V.H."/>
            <person name="Chalabi S."/>
            <person name="Hu Q."/>
            <person name="Fan C."/>
            <person name="Tollenaere R."/>
            <person name="Lu Y."/>
            <person name="Battail C."/>
            <person name="Shen J."/>
            <person name="Sidebottom C.H."/>
            <person name="Wang X."/>
            <person name="Canaguier A."/>
            <person name="Chauveau A."/>
            <person name="Berard A."/>
            <person name="Deniot G."/>
            <person name="Guan M."/>
            <person name="Liu Z."/>
            <person name="Sun F."/>
            <person name="Lim Y.P."/>
            <person name="Lyons E."/>
            <person name="Town C.D."/>
            <person name="Bancroft I."/>
            <person name="Wang X."/>
            <person name="Meng J."/>
            <person name="Ma J."/>
            <person name="Pires J.C."/>
            <person name="King G.J."/>
            <person name="Brunel D."/>
            <person name="Delourme R."/>
            <person name="Renard M."/>
            <person name="Aury J.M."/>
            <person name="Adams K.L."/>
            <person name="Batley J."/>
            <person name="Snowdon R.J."/>
            <person name="Tost J."/>
            <person name="Edwards D."/>
            <person name="Zhou Y."/>
            <person name="Hua W."/>
            <person name="Sharpe A.G."/>
            <person name="Paterson A.H."/>
            <person name="Guan C."/>
            <person name="Wincker P."/>
        </authorList>
    </citation>
    <scope>NUCLEOTIDE SEQUENCE [LARGE SCALE GENOMIC DNA]</scope>
    <source>
        <strain evidence="9">cv. Darmor-bzh</strain>
    </source>
</reference>
<keyword evidence="9" id="KW-1185">Reference proteome</keyword>
<feature type="chain" id="PRO_5044540007" evidence="6">
    <location>
        <begin position="23"/>
        <end position="90"/>
    </location>
</feature>
<keyword evidence="5" id="KW-1015">Disulfide bond</keyword>
<dbReference type="Pfam" id="PF24552">
    <property type="entry name" value="Defensin"/>
    <property type="match status" value="1"/>
</dbReference>
<name>A0A078H731_BRANA</name>
<keyword evidence="3" id="KW-0295">Fungicide</keyword>
<evidence type="ECO:0000256" key="1">
    <source>
        <dbReference type="ARBA" id="ARBA00006722"/>
    </source>
</evidence>
<evidence type="ECO:0000313" key="8">
    <source>
        <dbReference type="EMBL" id="CDY33232.1"/>
    </source>
</evidence>
<dbReference type="PaxDb" id="3708-A0A078H731"/>
<dbReference type="Proteomes" id="UP000028999">
    <property type="component" value="Unassembled WGS sequence"/>
</dbReference>
<dbReference type="GO" id="GO:0050832">
    <property type="term" value="P:defense response to fungus"/>
    <property type="evidence" value="ECO:0007669"/>
    <property type="project" value="UniProtKB-KW"/>
</dbReference>
<dbReference type="EMBL" id="LK032309">
    <property type="protein sequence ID" value="CDY33232.1"/>
    <property type="molecule type" value="Genomic_DNA"/>
</dbReference>
<keyword evidence="4" id="KW-0611">Plant defense</keyword>
<evidence type="ECO:0000259" key="7">
    <source>
        <dbReference type="Pfam" id="PF24552"/>
    </source>
</evidence>
<proteinExistence type="inferred from homology"/>
<sequence>MSFTKTFVTCFFAAIFVISVSIQPHMASHSTKKYDPVVVTCLSTVCTSTYTSRECEGYCISKGYNNGECRALDLQKPVGPDHCCCYYEKR</sequence>